<gene>
    <name evidence="1" type="primary">TRXF_0</name>
    <name evidence="1" type="ORF">CK203_057146</name>
</gene>
<comment type="caution">
    <text evidence="1">The sequence shown here is derived from an EMBL/GenBank/DDBJ whole genome shotgun (WGS) entry which is preliminary data.</text>
</comment>
<dbReference type="AntiFam" id="ANF00029">
    <property type="entry name" value="Antisense to 16S rRNA"/>
</dbReference>
<protein>
    <submittedName>
        <fullName evidence="1">Thioredoxin F-type, chloroplastic</fullName>
    </submittedName>
</protein>
<evidence type="ECO:0000313" key="2">
    <source>
        <dbReference type="Proteomes" id="UP000288805"/>
    </source>
</evidence>
<dbReference type="EMBL" id="QGNW01000471">
    <property type="protein sequence ID" value="RVW70164.1"/>
    <property type="molecule type" value="Genomic_DNA"/>
</dbReference>
<dbReference type="Gene3D" id="3.40.30.10">
    <property type="entry name" value="Glutaredoxin"/>
    <property type="match status" value="1"/>
</dbReference>
<organism evidence="1 2">
    <name type="scientific">Vitis vinifera</name>
    <name type="common">Grape</name>
    <dbReference type="NCBI Taxonomy" id="29760"/>
    <lineage>
        <taxon>Eukaryota</taxon>
        <taxon>Viridiplantae</taxon>
        <taxon>Streptophyta</taxon>
        <taxon>Embryophyta</taxon>
        <taxon>Tracheophyta</taxon>
        <taxon>Spermatophyta</taxon>
        <taxon>Magnoliopsida</taxon>
        <taxon>eudicotyledons</taxon>
        <taxon>Gunneridae</taxon>
        <taxon>Pentapetalae</taxon>
        <taxon>rosids</taxon>
        <taxon>Vitales</taxon>
        <taxon>Vitaceae</taxon>
        <taxon>Viteae</taxon>
        <taxon>Vitis</taxon>
    </lineage>
</organism>
<proteinExistence type="predicted"/>
<dbReference type="Proteomes" id="UP000288805">
    <property type="component" value="Unassembled WGS sequence"/>
</dbReference>
<evidence type="ECO:0000313" key="1">
    <source>
        <dbReference type="EMBL" id="RVW70164.1"/>
    </source>
</evidence>
<dbReference type="AlphaFoldDB" id="A0A438GD89"/>
<sequence length="235" mass="26190">MALRLSLSPPPIRSSASPSWAAPHSIAISCSSSSSVGVSVPTQEKRRARVVVRSSSIDTAEAVVGQVTEVNKDTFWPIVKAAGDKAVVLDMYTQWYGTSLDIFCLQDVYLTLSQCLALRLGEEGIEGLLAYRISDMKESNLSISVRMVREVIQPHLPVRIPFYDFTLVTSPAFGIPLLAVKVTTLGMASSHCVTGGVYKALEDLFYVRIFRIEFWFAWLLRNELCFSFFDFVYEE</sequence>
<accession>A0A438GD89</accession>
<name>A0A438GD89_VITVI</name>
<dbReference type="PROSITE" id="PS51257">
    <property type="entry name" value="PROKAR_LIPOPROTEIN"/>
    <property type="match status" value="1"/>
</dbReference>
<reference evidence="1 2" key="1">
    <citation type="journal article" date="2018" name="PLoS Genet.">
        <title>Population sequencing reveals clonal diversity and ancestral inbreeding in the grapevine cultivar Chardonnay.</title>
        <authorList>
            <person name="Roach M.J."/>
            <person name="Johnson D.L."/>
            <person name="Bohlmann J."/>
            <person name="van Vuuren H.J."/>
            <person name="Jones S.J."/>
            <person name="Pretorius I.S."/>
            <person name="Schmidt S.A."/>
            <person name="Borneman A.R."/>
        </authorList>
    </citation>
    <scope>NUCLEOTIDE SEQUENCE [LARGE SCALE GENOMIC DNA]</scope>
    <source>
        <strain evidence="2">cv. Chardonnay</strain>
        <tissue evidence="1">Leaf</tissue>
    </source>
</reference>